<dbReference type="InterPro" id="IPR029044">
    <property type="entry name" value="Nucleotide-diphossugar_trans"/>
</dbReference>
<dbReference type="AlphaFoldDB" id="A0AA90UVC9"/>
<dbReference type="SUPFAM" id="SSF53448">
    <property type="entry name" value="Nucleotide-diphospho-sugar transferases"/>
    <property type="match status" value="1"/>
</dbReference>
<dbReference type="Gene3D" id="3.90.550.10">
    <property type="entry name" value="Spore Coat Polysaccharide Biosynthesis Protein SpsA, Chain A"/>
    <property type="match status" value="1"/>
</dbReference>
<feature type="domain" description="Glycosyltransferase 2-like" evidence="4">
    <location>
        <begin position="11"/>
        <end position="162"/>
    </location>
</feature>
<dbReference type="InterPro" id="IPR001173">
    <property type="entry name" value="Glyco_trans_2-like"/>
</dbReference>
<comment type="caution">
    <text evidence="5">The sequence shown here is derived from an EMBL/GenBank/DDBJ whole genome shotgun (WGS) entry which is preliminary data.</text>
</comment>
<evidence type="ECO:0000259" key="4">
    <source>
        <dbReference type="Pfam" id="PF00535"/>
    </source>
</evidence>
<keyword evidence="2" id="KW-0328">Glycosyltransferase</keyword>
<dbReference type="PANTHER" id="PTHR43685:SF5">
    <property type="entry name" value="GLYCOSYLTRANSFERASE EPSE-RELATED"/>
    <property type="match status" value="1"/>
</dbReference>
<evidence type="ECO:0000256" key="2">
    <source>
        <dbReference type="ARBA" id="ARBA00022676"/>
    </source>
</evidence>
<sequence>MQYSVLLSLYYKEKPEYLREALDSIFCQTLPSDDVVLVEDGGVGDALECVVREYEERYPQLHVVRYEVNRGLGYALNEGLKHCKHELVARMDTDDIAKPQRMEKEVQCMQEHRDLAVVGSWIDEFVGDVENIVSLRKLPKESLEIYDFGKRRNPINHPTVMFRKEAVMNAGGYLPYPLFEDYYLWARMLKAGYKFYNIQESLLFFRVSPAMYNRRGGWKYAIDEAKFMLTMHRIGYIDKPTTIMNILRRLPVRIIPNKIRNLIYNHIIRK</sequence>
<reference evidence="6" key="1">
    <citation type="submission" date="2019-09" db="EMBL/GenBank/DDBJ databases">
        <title>Distinct polysaccharide growth profiles of human intestinal Prevotella copri isolates.</title>
        <authorList>
            <person name="Fehlner-Peach H."/>
            <person name="Magnabosco C."/>
            <person name="Raghavan V."/>
            <person name="Scher J.U."/>
            <person name="Tett A."/>
            <person name="Cox L.M."/>
            <person name="Gottsegen C."/>
            <person name="Watters A."/>
            <person name="Wiltshire- Gordon J.D."/>
            <person name="Segata N."/>
            <person name="Bonneau R."/>
            <person name="Littman D.R."/>
        </authorList>
    </citation>
    <scope>NUCLEOTIDE SEQUENCE [LARGE SCALE GENOMIC DNA]</scope>
    <source>
        <strain evidence="6">iAA108</strain>
    </source>
</reference>
<dbReference type="Proteomes" id="UP000421408">
    <property type="component" value="Unassembled WGS sequence"/>
</dbReference>
<dbReference type="Pfam" id="PF00535">
    <property type="entry name" value="Glycos_transf_2"/>
    <property type="match status" value="1"/>
</dbReference>
<proteinExistence type="inferred from homology"/>
<dbReference type="InterPro" id="IPR050834">
    <property type="entry name" value="Glycosyltransf_2"/>
</dbReference>
<dbReference type="EMBL" id="VZCC01000004">
    <property type="protein sequence ID" value="MQN82432.1"/>
    <property type="molecule type" value="Genomic_DNA"/>
</dbReference>
<organism evidence="5 6">
    <name type="scientific">Segatella copri</name>
    <dbReference type="NCBI Taxonomy" id="165179"/>
    <lineage>
        <taxon>Bacteria</taxon>
        <taxon>Pseudomonadati</taxon>
        <taxon>Bacteroidota</taxon>
        <taxon>Bacteroidia</taxon>
        <taxon>Bacteroidales</taxon>
        <taxon>Prevotellaceae</taxon>
        <taxon>Segatella</taxon>
    </lineage>
</organism>
<keyword evidence="3" id="KW-0808">Transferase</keyword>
<comment type="similarity">
    <text evidence="1">Belongs to the glycosyltransferase 2 family.</text>
</comment>
<evidence type="ECO:0000313" key="6">
    <source>
        <dbReference type="Proteomes" id="UP000421408"/>
    </source>
</evidence>
<evidence type="ECO:0000256" key="3">
    <source>
        <dbReference type="ARBA" id="ARBA00022679"/>
    </source>
</evidence>
<dbReference type="RefSeq" id="WP_153117833.1">
    <property type="nucleotide sequence ID" value="NZ_VZCC01000004.1"/>
</dbReference>
<dbReference type="PANTHER" id="PTHR43685">
    <property type="entry name" value="GLYCOSYLTRANSFERASE"/>
    <property type="match status" value="1"/>
</dbReference>
<protein>
    <submittedName>
        <fullName evidence="5">Glycosyltransferase</fullName>
    </submittedName>
</protein>
<accession>A0AA90UVC9</accession>
<evidence type="ECO:0000256" key="1">
    <source>
        <dbReference type="ARBA" id="ARBA00006739"/>
    </source>
</evidence>
<name>A0AA90UVC9_9BACT</name>
<gene>
    <name evidence="5" type="ORF">F7D74_00160</name>
</gene>
<dbReference type="GO" id="GO:0016757">
    <property type="term" value="F:glycosyltransferase activity"/>
    <property type="evidence" value="ECO:0007669"/>
    <property type="project" value="UniProtKB-KW"/>
</dbReference>
<evidence type="ECO:0000313" key="5">
    <source>
        <dbReference type="EMBL" id="MQN82432.1"/>
    </source>
</evidence>